<evidence type="ECO:0000313" key="3">
    <source>
        <dbReference type="Proteomes" id="UP000059574"/>
    </source>
</evidence>
<protein>
    <recommendedName>
        <fullName evidence="4">Alkaline shock response membrane anchor protein AmaP</fullName>
    </recommendedName>
</protein>
<organism evidence="2 3">
    <name type="scientific">Arthrobacter alpinus</name>
    <dbReference type="NCBI Taxonomy" id="656366"/>
    <lineage>
        <taxon>Bacteria</taxon>
        <taxon>Bacillati</taxon>
        <taxon>Actinomycetota</taxon>
        <taxon>Actinomycetes</taxon>
        <taxon>Micrococcales</taxon>
        <taxon>Micrococcaceae</taxon>
        <taxon>Arthrobacter</taxon>
    </lineage>
</organism>
<keyword evidence="1" id="KW-0472">Membrane</keyword>
<gene>
    <name evidence="2" type="ORF">AS189_00685</name>
</gene>
<accession>A0A0S2LVJ7</accession>
<dbReference type="EMBL" id="CP013200">
    <property type="protein sequence ID" value="ALO65271.1"/>
    <property type="molecule type" value="Genomic_DNA"/>
</dbReference>
<keyword evidence="1" id="KW-0812">Transmembrane</keyword>
<keyword evidence="1" id="KW-1133">Transmembrane helix</keyword>
<dbReference type="AlphaFoldDB" id="A0A0S2LVJ7"/>
<feature type="transmembrane region" description="Helical" evidence="1">
    <location>
        <begin position="65"/>
        <end position="88"/>
    </location>
</feature>
<reference evidence="2 3" key="2">
    <citation type="journal article" date="2016" name="J. Biotechnol.">
        <title>Complete genome sequence of Arthrobacter alpinus ERGS4:06, a yellow pigmented bacterium tolerant to cold and radiations isolated from Sikkim Himalaya.</title>
        <authorList>
            <person name="Kumar R."/>
            <person name="Singh D."/>
            <person name="Swarnkar M.K."/>
            <person name="Singh A.K."/>
            <person name="Kumar S."/>
        </authorList>
    </citation>
    <scope>NUCLEOTIDE SEQUENCE [LARGE SCALE GENOMIC DNA]</scope>
    <source>
        <strain evidence="2 3">ERGS4:06</strain>
    </source>
</reference>
<evidence type="ECO:0000256" key="1">
    <source>
        <dbReference type="SAM" id="Phobius"/>
    </source>
</evidence>
<name>A0A0S2LVJ7_9MICC</name>
<proteinExistence type="predicted"/>
<evidence type="ECO:0008006" key="4">
    <source>
        <dbReference type="Google" id="ProtNLM"/>
    </source>
</evidence>
<dbReference type="Proteomes" id="UP000059574">
    <property type="component" value="Chromosome"/>
</dbReference>
<sequence>MNGTHRGLNRALLGVLGLVLVAAGASTILAGTNPAFARRWTTAGTEVWAGVQGSLAAAKIPGADISWWSVGVLAVLVIVAVLLVCWIASQGTGRSNQLAAQDNDTGKTTVDTAVAAQAIKAALADNTHVLAASVQSWNNKSWTNKSQSGKSRKNTGAVTNSGLKISIQTRKGASPVEVMAAVDHLVEGLDQLLGFRLPVLVRIKAGTRTLFARTERVA</sequence>
<dbReference type="OrthoDB" id="5123397at2"/>
<reference evidence="3" key="1">
    <citation type="submission" date="2015-11" db="EMBL/GenBank/DDBJ databases">
        <authorList>
            <person name="Kumar R."/>
            <person name="Singh D."/>
            <person name="Swarnkar M.K."/>
            <person name="Singh A.K."/>
            <person name="Kumar S."/>
        </authorList>
    </citation>
    <scope>NUCLEOTIDE SEQUENCE [LARGE SCALE GENOMIC DNA]</scope>
    <source>
        <strain evidence="3">ERGS4:06</strain>
    </source>
</reference>
<evidence type="ECO:0000313" key="2">
    <source>
        <dbReference type="EMBL" id="ALO65271.1"/>
    </source>
</evidence>
<dbReference type="RefSeq" id="WP_062285549.1">
    <property type="nucleotide sequence ID" value="NZ_CP013200.1"/>
</dbReference>